<dbReference type="STRING" id="545694.TREPR_3056"/>
<gene>
    <name evidence="4" type="ordered locus">TREPR_3056</name>
</gene>
<accession>F5YMP9</accession>
<dbReference type="OrthoDB" id="9797769at2"/>
<dbReference type="HOGENOM" id="CLU_1342750_0_0_12"/>
<dbReference type="GO" id="GO:0000160">
    <property type="term" value="P:phosphorelay signal transduction system"/>
    <property type="evidence" value="ECO:0007669"/>
    <property type="project" value="InterPro"/>
</dbReference>
<dbReference type="PANTHER" id="PTHR44591">
    <property type="entry name" value="STRESS RESPONSE REGULATOR PROTEIN 1"/>
    <property type="match status" value="1"/>
</dbReference>
<feature type="modified residue" description="4-aspartylphosphate" evidence="2">
    <location>
        <position position="54"/>
    </location>
</feature>
<dbReference type="eggNOG" id="COG3437">
    <property type="taxonomic scope" value="Bacteria"/>
</dbReference>
<keyword evidence="5" id="KW-1185">Reference proteome</keyword>
<dbReference type="Pfam" id="PF00072">
    <property type="entry name" value="Response_reg"/>
    <property type="match status" value="1"/>
</dbReference>
<dbReference type="InterPro" id="IPR050595">
    <property type="entry name" value="Bact_response_regulator"/>
</dbReference>
<evidence type="ECO:0000256" key="2">
    <source>
        <dbReference type="PROSITE-ProRule" id="PRU00169"/>
    </source>
</evidence>
<protein>
    <submittedName>
        <fullName evidence="4">Response regulator receiver modulated metal dependent phosphohydrolase</fullName>
    </submittedName>
</protein>
<dbReference type="AlphaFoldDB" id="F5YMP9"/>
<dbReference type="KEGG" id="tpi:TREPR_3056"/>
<evidence type="ECO:0000259" key="3">
    <source>
        <dbReference type="PROSITE" id="PS50110"/>
    </source>
</evidence>
<sequence>MAERETILAVDDMPENLTAIRAILQDYFDLRLARSAKMALTLLENTHVDMILLDIEMPGMSGFQFLEQMYRDHPGNKKIPVIFVTSHANPEFINTAVNAGAKDYIIKPIKPEVLLKKIDTIIGLPQKKPQVTPQEAKFRELQEAAGAGDSARCEAVLKELTALTEFSPENIRQRLLDIKTRIAKFDFEKAIERINEAISFL</sequence>
<dbReference type="InterPro" id="IPR001789">
    <property type="entry name" value="Sig_transdc_resp-reg_receiver"/>
</dbReference>
<dbReference type="SUPFAM" id="SSF52172">
    <property type="entry name" value="CheY-like"/>
    <property type="match status" value="1"/>
</dbReference>
<proteinExistence type="predicted"/>
<dbReference type="EMBL" id="CP001843">
    <property type="protein sequence ID" value="AEF85270.1"/>
    <property type="molecule type" value="Genomic_DNA"/>
</dbReference>
<name>F5YMP9_TREPZ</name>
<organism evidence="4 5">
    <name type="scientific">Treponema primitia (strain ATCC BAA-887 / DSM 12427 / ZAS-2)</name>
    <dbReference type="NCBI Taxonomy" id="545694"/>
    <lineage>
        <taxon>Bacteria</taxon>
        <taxon>Pseudomonadati</taxon>
        <taxon>Spirochaetota</taxon>
        <taxon>Spirochaetia</taxon>
        <taxon>Spirochaetales</taxon>
        <taxon>Treponemataceae</taxon>
        <taxon>Treponema</taxon>
    </lineage>
</organism>
<dbReference type="SMART" id="SM00448">
    <property type="entry name" value="REC"/>
    <property type="match status" value="1"/>
</dbReference>
<dbReference type="PANTHER" id="PTHR44591:SF3">
    <property type="entry name" value="RESPONSE REGULATORY DOMAIN-CONTAINING PROTEIN"/>
    <property type="match status" value="1"/>
</dbReference>
<evidence type="ECO:0000313" key="5">
    <source>
        <dbReference type="Proteomes" id="UP000009223"/>
    </source>
</evidence>
<evidence type="ECO:0000256" key="1">
    <source>
        <dbReference type="ARBA" id="ARBA00022553"/>
    </source>
</evidence>
<dbReference type="Proteomes" id="UP000009223">
    <property type="component" value="Chromosome"/>
</dbReference>
<evidence type="ECO:0000313" key="4">
    <source>
        <dbReference type="EMBL" id="AEF85270.1"/>
    </source>
</evidence>
<dbReference type="PROSITE" id="PS50110">
    <property type="entry name" value="RESPONSE_REGULATORY"/>
    <property type="match status" value="1"/>
</dbReference>
<dbReference type="InterPro" id="IPR011006">
    <property type="entry name" value="CheY-like_superfamily"/>
</dbReference>
<keyword evidence="4" id="KW-0378">Hydrolase</keyword>
<dbReference type="Gene3D" id="3.40.50.2300">
    <property type="match status" value="1"/>
</dbReference>
<reference evidence="4 5" key="2">
    <citation type="journal article" date="2011" name="ISME J.">
        <title>RNA-seq reveals cooperative metabolic interactions between two termite-gut spirochete species in co-culture.</title>
        <authorList>
            <person name="Rosenthal A.Z."/>
            <person name="Matson E.G."/>
            <person name="Eldar A."/>
            <person name="Leadbetter J.R."/>
        </authorList>
    </citation>
    <scope>NUCLEOTIDE SEQUENCE [LARGE SCALE GENOMIC DNA]</scope>
    <source>
        <strain evidence="5">ATCC BAA-887 / DSM 12427 / ZAS-2</strain>
    </source>
</reference>
<feature type="domain" description="Response regulatory" evidence="3">
    <location>
        <begin position="6"/>
        <end position="122"/>
    </location>
</feature>
<reference evidence="5" key="1">
    <citation type="submission" date="2009-12" db="EMBL/GenBank/DDBJ databases">
        <title>Complete sequence of Treponema primitia strain ZAS-2.</title>
        <authorList>
            <person name="Tetu S.G."/>
            <person name="Matson E."/>
            <person name="Ren Q."/>
            <person name="Seshadri R."/>
            <person name="Elbourne L."/>
            <person name="Hassan K.A."/>
            <person name="Durkin A."/>
            <person name="Radune D."/>
            <person name="Mohamoud Y."/>
            <person name="Shay R."/>
            <person name="Jin S."/>
            <person name="Zhang X."/>
            <person name="Lucey K."/>
            <person name="Ballor N.R."/>
            <person name="Ottesen E."/>
            <person name="Rosenthal R."/>
            <person name="Allen A."/>
            <person name="Leadbetter J.R."/>
            <person name="Paulsen I.T."/>
        </authorList>
    </citation>
    <scope>NUCLEOTIDE SEQUENCE [LARGE SCALE GENOMIC DNA]</scope>
    <source>
        <strain evidence="5">ATCC BAA-887 / DSM 12427 / ZAS-2</strain>
    </source>
</reference>
<keyword evidence="1 2" id="KW-0597">Phosphoprotein</keyword>
<dbReference type="GO" id="GO:0016787">
    <property type="term" value="F:hydrolase activity"/>
    <property type="evidence" value="ECO:0007669"/>
    <property type="project" value="UniProtKB-KW"/>
</dbReference>
<dbReference type="RefSeq" id="WP_015707200.1">
    <property type="nucleotide sequence ID" value="NC_015578.1"/>
</dbReference>